<dbReference type="SUPFAM" id="SSF49899">
    <property type="entry name" value="Concanavalin A-like lectins/glucanases"/>
    <property type="match status" value="1"/>
</dbReference>
<dbReference type="InterPro" id="IPR013320">
    <property type="entry name" value="ConA-like_dom_sf"/>
</dbReference>
<dbReference type="SMART" id="SM00360">
    <property type="entry name" value="RRM"/>
    <property type="match status" value="1"/>
</dbReference>
<organism evidence="5 6">
    <name type="scientific">Achlya hypogyna</name>
    <name type="common">Oomycete</name>
    <name type="synonym">Protoachlya hypogyna</name>
    <dbReference type="NCBI Taxonomy" id="1202772"/>
    <lineage>
        <taxon>Eukaryota</taxon>
        <taxon>Sar</taxon>
        <taxon>Stramenopiles</taxon>
        <taxon>Oomycota</taxon>
        <taxon>Saprolegniomycetes</taxon>
        <taxon>Saprolegniales</taxon>
        <taxon>Achlyaceae</taxon>
        <taxon>Achlya</taxon>
    </lineage>
</organism>
<dbReference type="CDD" id="cd00070">
    <property type="entry name" value="GLECT"/>
    <property type="match status" value="1"/>
</dbReference>
<accession>A0A1V9YC17</accession>
<dbReference type="GO" id="GO:0030246">
    <property type="term" value="F:carbohydrate binding"/>
    <property type="evidence" value="ECO:0007669"/>
    <property type="project" value="UniProtKB-UniRule"/>
</dbReference>
<feature type="domain" description="Galectin" evidence="4">
    <location>
        <begin position="181"/>
        <end position="323"/>
    </location>
</feature>
<reference evidence="5 6" key="1">
    <citation type="journal article" date="2014" name="Genome Biol. Evol.">
        <title>The secreted proteins of Achlya hypogyna and Thraustotheca clavata identify the ancestral oomycete secretome and reveal gene acquisitions by horizontal gene transfer.</title>
        <authorList>
            <person name="Misner I."/>
            <person name="Blouin N."/>
            <person name="Leonard G."/>
            <person name="Richards T.A."/>
            <person name="Lane C.E."/>
        </authorList>
    </citation>
    <scope>NUCLEOTIDE SEQUENCE [LARGE SCALE GENOMIC DNA]</scope>
    <source>
        <strain evidence="5 6">ATCC 48635</strain>
    </source>
</reference>
<dbReference type="PANTHER" id="PTHR11346">
    <property type="entry name" value="GALECTIN"/>
    <property type="match status" value="1"/>
</dbReference>
<dbReference type="CDD" id="cd00590">
    <property type="entry name" value="RRM_SF"/>
    <property type="match status" value="1"/>
</dbReference>
<name>A0A1V9YC17_ACHHY</name>
<dbReference type="Gene3D" id="2.60.120.200">
    <property type="match status" value="1"/>
</dbReference>
<dbReference type="Proteomes" id="UP000243579">
    <property type="component" value="Unassembled WGS sequence"/>
</dbReference>
<dbReference type="InterPro" id="IPR001079">
    <property type="entry name" value="Galectin_CRD"/>
</dbReference>
<proteinExistence type="predicted"/>
<dbReference type="InterPro" id="IPR035979">
    <property type="entry name" value="RBD_domain_sf"/>
</dbReference>
<keyword evidence="1" id="KW-0694">RNA-binding</keyword>
<dbReference type="OrthoDB" id="439808at2759"/>
<dbReference type="PROSITE" id="PS50102">
    <property type="entry name" value="RRM"/>
    <property type="match status" value="1"/>
</dbReference>
<dbReference type="AlphaFoldDB" id="A0A1V9YC17"/>
<evidence type="ECO:0000313" key="5">
    <source>
        <dbReference type="EMBL" id="OQR83237.1"/>
    </source>
</evidence>
<dbReference type="PANTHER" id="PTHR11346:SF147">
    <property type="entry name" value="GALECTIN"/>
    <property type="match status" value="1"/>
</dbReference>
<dbReference type="Pfam" id="PF00076">
    <property type="entry name" value="RRM_1"/>
    <property type="match status" value="1"/>
</dbReference>
<dbReference type="PROSITE" id="PS51304">
    <property type="entry name" value="GALECTIN"/>
    <property type="match status" value="1"/>
</dbReference>
<evidence type="ECO:0000313" key="6">
    <source>
        <dbReference type="Proteomes" id="UP000243579"/>
    </source>
</evidence>
<feature type="domain" description="RRM" evidence="3">
    <location>
        <begin position="351"/>
        <end position="423"/>
    </location>
</feature>
<keyword evidence="2" id="KW-0430">Lectin</keyword>
<comment type="caution">
    <text evidence="5">The sequence shown here is derived from an EMBL/GenBank/DDBJ whole genome shotgun (WGS) entry which is preliminary data.</text>
</comment>
<protein>
    <recommendedName>
        <fullName evidence="2">Galectin</fullName>
    </recommendedName>
</protein>
<dbReference type="SUPFAM" id="SSF54928">
    <property type="entry name" value="RNA-binding domain, RBD"/>
    <property type="match status" value="1"/>
</dbReference>
<dbReference type="SMART" id="SM00908">
    <property type="entry name" value="Gal-bind_lectin"/>
    <property type="match status" value="1"/>
</dbReference>
<dbReference type="InterPro" id="IPR000504">
    <property type="entry name" value="RRM_dom"/>
</dbReference>
<dbReference type="Pfam" id="PF00337">
    <property type="entry name" value="Gal-bind_lectin"/>
    <property type="match status" value="1"/>
</dbReference>
<gene>
    <name evidence="5" type="ORF">ACHHYP_14928</name>
</gene>
<dbReference type="Gene3D" id="3.30.70.330">
    <property type="match status" value="1"/>
</dbReference>
<dbReference type="STRING" id="1202772.A0A1V9YC17"/>
<evidence type="ECO:0000259" key="4">
    <source>
        <dbReference type="PROSITE" id="PS51304"/>
    </source>
</evidence>
<evidence type="ECO:0000259" key="3">
    <source>
        <dbReference type="PROSITE" id="PS50102"/>
    </source>
</evidence>
<dbReference type="SMART" id="SM00276">
    <property type="entry name" value="GLECT"/>
    <property type="match status" value="1"/>
</dbReference>
<dbReference type="InterPro" id="IPR044156">
    <property type="entry name" value="Galectin-like"/>
</dbReference>
<sequence length="426" mass="46450">MGDDAPQRLQAHDGLFLTQQEILLLKLYEDITKIQQAHDASTHSEPLTVAAPLAPSTPHAPTSVSPGVNSNLSAIERVKAVMAAKAKLQTNQMSKATIKTAAPVKRTNPLADLLKPSPLGGGAAPALKRARMNGPGALDTSSSINTVTGEMRLGNGRGIQLPPESFLRTEEWASHRDEPLAVTLPAVVFRTNNTLIVNGTIPTSSCRFVLNLMTTDGTVVLHVNPRKMRGGQILLNSFVENRWGTAHIVQRCPLVFGSPAPFRFMLRVTLTPSGFALYVDEVFVDEFKHQIPLREGDDLVLRVPTKDEYGNPEVVVLHNVWWGHTDATAVPTPTRAPPRYNNPGPTHNNQFDVYVGNLPSEANRSDLARLFADFTYDYIRITQRGFGFVALKNAADVDRAVRDLDGAVLPGFTAHLKISAALTKRT</sequence>
<dbReference type="EMBL" id="JNBR01002250">
    <property type="protein sequence ID" value="OQR83237.1"/>
    <property type="molecule type" value="Genomic_DNA"/>
</dbReference>
<dbReference type="GO" id="GO:0003723">
    <property type="term" value="F:RNA binding"/>
    <property type="evidence" value="ECO:0007669"/>
    <property type="project" value="UniProtKB-UniRule"/>
</dbReference>
<keyword evidence="6" id="KW-1185">Reference proteome</keyword>
<evidence type="ECO:0000256" key="2">
    <source>
        <dbReference type="RuleBase" id="RU102079"/>
    </source>
</evidence>
<evidence type="ECO:0000256" key="1">
    <source>
        <dbReference type="PROSITE-ProRule" id="PRU00176"/>
    </source>
</evidence>
<dbReference type="InterPro" id="IPR012677">
    <property type="entry name" value="Nucleotide-bd_a/b_plait_sf"/>
</dbReference>